<dbReference type="Proteomes" id="UP001258017">
    <property type="component" value="Unassembled WGS sequence"/>
</dbReference>
<feature type="compositionally biased region" description="Basic and acidic residues" evidence="1">
    <location>
        <begin position="337"/>
        <end position="347"/>
    </location>
</feature>
<protein>
    <submittedName>
        <fullName evidence="2">Uncharacterized protein</fullName>
    </submittedName>
</protein>
<proteinExistence type="predicted"/>
<evidence type="ECO:0000313" key="3">
    <source>
        <dbReference type="Proteomes" id="UP001258017"/>
    </source>
</evidence>
<feature type="region of interest" description="Disordered" evidence="1">
    <location>
        <begin position="214"/>
        <end position="244"/>
    </location>
</feature>
<keyword evidence="3" id="KW-1185">Reference proteome</keyword>
<feature type="compositionally biased region" description="Basic and acidic residues" evidence="1">
    <location>
        <begin position="214"/>
        <end position="229"/>
    </location>
</feature>
<gene>
    <name evidence="2" type="ORF">KPH14_010515</name>
</gene>
<reference evidence="2" key="2">
    <citation type="journal article" date="2023" name="Commun. Biol.">
        <title>Intrasexual cuticular hydrocarbon dimorphism in a wasp sheds light on hydrocarbon biosynthesis genes in Hymenoptera.</title>
        <authorList>
            <person name="Moris V.C."/>
            <person name="Podsiadlowski L."/>
            <person name="Martin S."/>
            <person name="Oeyen J.P."/>
            <person name="Donath A."/>
            <person name="Petersen M."/>
            <person name="Wilbrandt J."/>
            <person name="Misof B."/>
            <person name="Liedtke D."/>
            <person name="Thamm M."/>
            <person name="Scheiner R."/>
            <person name="Schmitt T."/>
            <person name="Niehuis O."/>
        </authorList>
    </citation>
    <scope>NUCLEOTIDE SEQUENCE</scope>
    <source>
        <strain evidence="2">GBR_01_08_01A</strain>
    </source>
</reference>
<reference evidence="2" key="1">
    <citation type="submission" date="2021-08" db="EMBL/GenBank/DDBJ databases">
        <authorList>
            <person name="Misof B."/>
            <person name="Oliver O."/>
            <person name="Podsiadlowski L."/>
            <person name="Donath A."/>
            <person name="Peters R."/>
            <person name="Mayer C."/>
            <person name="Rust J."/>
            <person name="Gunkel S."/>
            <person name="Lesny P."/>
            <person name="Martin S."/>
            <person name="Oeyen J.P."/>
            <person name="Petersen M."/>
            <person name="Panagiotis P."/>
            <person name="Wilbrandt J."/>
            <person name="Tanja T."/>
        </authorList>
    </citation>
    <scope>NUCLEOTIDE SEQUENCE</scope>
    <source>
        <strain evidence="2">GBR_01_08_01A</strain>
        <tissue evidence="2">Thorax + abdomen</tissue>
    </source>
</reference>
<feature type="region of interest" description="Disordered" evidence="1">
    <location>
        <begin position="1"/>
        <end position="23"/>
    </location>
</feature>
<dbReference type="EMBL" id="JAIFRP010000021">
    <property type="protein sequence ID" value="KAK2585931.1"/>
    <property type="molecule type" value="Genomic_DNA"/>
</dbReference>
<sequence length="859" mass="100352">MSKEQRKKPNETCGLDEKKKDSHCDQEAEIRWFDNYDRRVREGAAANFKSKDLLNYCRYIQREYCREISSDDDYRSSSVREFDDVRPVRSVKGKRTRPLRTKQGFRSRHRKARPKRKRIQEILGCPSRNCELCEVYCPSYERSNFINNDESFTRYLFPNKRRSKLTYPASRLLKRYSSRLVSPKSYGRYLKKGSREWQGVNNFEVIKQWPEQRLSRTKNEREHRSESRRPLRVNNFEEAPKKRSTDSIYINPRFERGYFSREEAPTTKKETEVRSCVADKTNESSFQKRLSGGSNFSCSTNNQYCPRLDGPSSCEEEDDGEEVEGRERIGANKSRSPRREKEASRKEERKIRGKFDWVLKDSPCVRSRSRYTQPESFSSLSSARSTKGVTFERNGAEISCKTPRRMPRSSRKAEKTPLVVKRVHYEPKCIRTSNLRKNKEDDGCYLCDNAKLLNDKSDPRHRKLCKLVRSREGKKLLDCCCSGNEQEDDAECGRFCRCPENLRMFQARPQYDTLKTYERSWKGKDILHSTSLPGTSCGPSSSSRLVEDTCKNKTDHPNKDAAFQDLSPDVSLSDHWRKCKDRLKDFNEEYRKLSNDVKSIREIYCSRDKARKKIDRCYQPTEKAFSTFEPKSSPKRTNSRSPGRLNEIPETDCDCTEFLRDVSPSACPYDRYARSFDRHDARLFESRKKLEKDSMRKLENFCDKVKAMNRAAFDGKPKTNLESKTLNEDHPWCDCRREEESETTVQELWKPSKKSTWKEWPAGNSVDLRIIKPKRSSGKANLEKILIYPPEGAAGPPLTLLKNSSNISCQVKGDVDRGFRYNVTYVQKFISPSWRPLAECPDNTKRRNSHDCDCSSDYG</sequence>
<feature type="region of interest" description="Disordered" evidence="1">
    <location>
        <begin position="625"/>
        <end position="646"/>
    </location>
</feature>
<name>A0AAD9VT29_9HYME</name>
<evidence type="ECO:0000256" key="1">
    <source>
        <dbReference type="SAM" id="MobiDB-lite"/>
    </source>
</evidence>
<dbReference type="AlphaFoldDB" id="A0AAD9VT29"/>
<organism evidence="2 3">
    <name type="scientific">Odynerus spinipes</name>
    <dbReference type="NCBI Taxonomy" id="1348599"/>
    <lineage>
        <taxon>Eukaryota</taxon>
        <taxon>Metazoa</taxon>
        <taxon>Ecdysozoa</taxon>
        <taxon>Arthropoda</taxon>
        <taxon>Hexapoda</taxon>
        <taxon>Insecta</taxon>
        <taxon>Pterygota</taxon>
        <taxon>Neoptera</taxon>
        <taxon>Endopterygota</taxon>
        <taxon>Hymenoptera</taxon>
        <taxon>Apocrita</taxon>
        <taxon>Aculeata</taxon>
        <taxon>Vespoidea</taxon>
        <taxon>Vespidae</taxon>
        <taxon>Eumeninae</taxon>
        <taxon>Odynerus</taxon>
    </lineage>
</organism>
<feature type="region of interest" description="Disordered" evidence="1">
    <location>
        <begin position="307"/>
        <end position="347"/>
    </location>
</feature>
<evidence type="ECO:0000313" key="2">
    <source>
        <dbReference type="EMBL" id="KAK2585931.1"/>
    </source>
</evidence>
<comment type="caution">
    <text evidence="2">The sequence shown here is derived from an EMBL/GenBank/DDBJ whole genome shotgun (WGS) entry which is preliminary data.</text>
</comment>
<feature type="region of interest" description="Disordered" evidence="1">
    <location>
        <begin position="91"/>
        <end position="113"/>
    </location>
</feature>
<accession>A0AAD9VT29</accession>